<evidence type="ECO:0000256" key="6">
    <source>
        <dbReference type="ARBA" id="ARBA00014679"/>
    </source>
</evidence>
<evidence type="ECO:0000256" key="14">
    <source>
        <dbReference type="ARBA" id="ARBA00047783"/>
    </source>
</evidence>
<evidence type="ECO:0000256" key="7">
    <source>
        <dbReference type="ARBA" id="ARBA00022490"/>
    </source>
</evidence>
<evidence type="ECO:0000256" key="15">
    <source>
        <dbReference type="HAMAP-Rule" id="MF_00605"/>
    </source>
</evidence>
<dbReference type="GO" id="GO:0005829">
    <property type="term" value="C:cytosol"/>
    <property type="evidence" value="ECO:0007669"/>
    <property type="project" value="TreeGrafter"/>
</dbReference>
<dbReference type="Gene3D" id="1.10.1270.20">
    <property type="entry name" value="tRNA(m1g37)methyltransferase, domain 2"/>
    <property type="match status" value="1"/>
</dbReference>
<evidence type="ECO:0000256" key="16">
    <source>
        <dbReference type="PIRSR" id="PIRSR000386-1"/>
    </source>
</evidence>
<evidence type="ECO:0000256" key="12">
    <source>
        <dbReference type="ARBA" id="ARBA00029736"/>
    </source>
</evidence>
<evidence type="ECO:0000259" key="18">
    <source>
        <dbReference type="Pfam" id="PF01746"/>
    </source>
</evidence>
<evidence type="ECO:0000256" key="17">
    <source>
        <dbReference type="RuleBase" id="RU003464"/>
    </source>
</evidence>
<evidence type="ECO:0000256" key="8">
    <source>
        <dbReference type="ARBA" id="ARBA00022603"/>
    </source>
</evidence>
<dbReference type="AlphaFoldDB" id="A0A9D1NC95"/>
<dbReference type="CDD" id="cd18080">
    <property type="entry name" value="TrmD-like"/>
    <property type="match status" value="1"/>
</dbReference>
<dbReference type="EMBL" id="DVOH01000038">
    <property type="protein sequence ID" value="HIV00464.1"/>
    <property type="molecule type" value="Genomic_DNA"/>
</dbReference>
<dbReference type="EC" id="2.1.1.228" evidence="5 15"/>
<proteinExistence type="inferred from homology"/>
<dbReference type="InterPro" id="IPR029026">
    <property type="entry name" value="tRNA_m1G_MTases_N"/>
</dbReference>
<evidence type="ECO:0000256" key="10">
    <source>
        <dbReference type="ARBA" id="ARBA00022691"/>
    </source>
</evidence>
<evidence type="ECO:0000256" key="2">
    <source>
        <dbReference type="ARBA" id="ARBA00004496"/>
    </source>
</evidence>
<accession>A0A9D1NC95</accession>
<sequence>MKIDVLTLFPSMYRVLDESIIGKALQKGLFAVNVVNIRDYSLDKHKKVDDYPYGGGAGMVMMPGPLHDAIRAVDPEHRAVRIYLSPKGKRLDQKTVIELAGAERLLLVNGSYEGIDERVIQLDIDLELSIGDYVLTSGDYASLVLIDAVARYLPDVLGSESSTEEESFSAGLLEYPHYTRPREFEGLSVPEVLVNGNHQLIAAWRKAESERLTRERRPDLLER</sequence>
<feature type="binding site" evidence="15 16">
    <location>
        <begin position="130"/>
        <end position="135"/>
    </location>
    <ligand>
        <name>S-adenosyl-L-methionine</name>
        <dbReference type="ChEBI" id="CHEBI:59789"/>
    </ligand>
</feature>
<comment type="catalytic activity">
    <reaction evidence="14 15 17">
        <text>guanosine(37) in tRNA + S-adenosyl-L-methionine = N(1)-methylguanosine(37) in tRNA + S-adenosyl-L-homocysteine + H(+)</text>
        <dbReference type="Rhea" id="RHEA:36899"/>
        <dbReference type="Rhea" id="RHEA-COMP:10145"/>
        <dbReference type="Rhea" id="RHEA-COMP:10147"/>
        <dbReference type="ChEBI" id="CHEBI:15378"/>
        <dbReference type="ChEBI" id="CHEBI:57856"/>
        <dbReference type="ChEBI" id="CHEBI:59789"/>
        <dbReference type="ChEBI" id="CHEBI:73542"/>
        <dbReference type="ChEBI" id="CHEBI:74269"/>
        <dbReference type="EC" id="2.1.1.228"/>
    </reaction>
</comment>
<dbReference type="PIRSF" id="PIRSF000386">
    <property type="entry name" value="tRNA_mtase"/>
    <property type="match status" value="1"/>
</dbReference>
<keyword evidence="7 15" id="KW-0963">Cytoplasm</keyword>
<reference evidence="19" key="2">
    <citation type="journal article" date="2021" name="PeerJ">
        <title>Extensive microbial diversity within the chicken gut microbiome revealed by metagenomics and culture.</title>
        <authorList>
            <person name="Gilroy R."/>
            <person name="Ravi A."/>
            <person name="Getino M."/>
            <person name="Pursley I."/>
            <person name="Horton D.L."/>
            <person name="Alikhan N.F."/>
            <person name="Baker D."/>
            <person name="Gharbi K."/>
            <person name="Hall N."/>
            <person name="Watson M."/>
            <person name="Adriaenssens E.M."/>
            <person name="Foster-Nyarko E."/>
            <person name="Jarju S."/>
            <person name="Secka A."/>
            <person name="Antonio M."/>
            <person name="Oren A."/>
            <person name="Chaudhuri R.R."/>
            <person name="La Ragione R."/>
            <person name="Hildebrand F."/>
            <person name="Pallen M.J."/>
        </authorList>
    </citation>
    <scope>NUCLEOTIDE SEQUENCE</scope>
    <source>
        <strain evidence="19">23406</strain>
    </source>
</reference>
<evidence type="ECO:0000256" key="4">
    <source>
        <dbReference type="ARBA" id="ARBA00011738"/>
    </source>
</evidence>
<gene>
    <name evidence="15 19" type="primary">trmD</name>
    <name evidence="19" type="ORF">IAB14_05065</name>
</gene>
<comment type="subunit">
    <text evidence="4 15 17">Homodimer.</text>
</comment>
<protein>
    <recommendedName>
        <fullName evidence="6 15">tRNA (guanine-N(1)-)-methyltransferase</fullName>
        <ecNumber evidence="5 15">2.1.1.228</ecNumber>
    </recommendedName>
    <alternativeName>
        <fullName evidence="12 15">M1G-methyltransferase</fullName>
    </alternativeName>
    <alternativeName>
        <fullName evidence="13 15">tRNA [GM37] methyltransferase</fullName>
    </alternativeName>
</protein>
<dbReference type="Pfam" id="PF01746">
    <property type="entry name" value="tRNA_m1G_MT"/>
    <property type="match status" value="1"/>
</dbReference>
<comment type="subcellular location">
    <subcellularLocation>
        <location evidence="2 15 17">Cytoplasm</location>
    </subcellularLocation>
</comment>
<comment type="function">
    <text evidence="1 15 17">Specifically methylates guanosine-37 in various tRNAs.</text>
</comment>
<evidence type="ECO:0000256" key="3">
    <source>
        <dbReference type="ARBA" id="ARBA00007630"/>
    </source>
</evidence>
<dbReference type="GO" id="GO:0052906">
    <property type="term" value="F:tRNA (guanine(37)-N1)-methyltransferase activity"/>
    <property type="evidence" value="ECO:0007669"/>
    <property type="project" value="UniProtKB-UniRule"/>
</dbReference>
<dbReference type="PANTHER" id="PTHR46417:SF1">
    <property type="entry name" value="TRNA (GUANINE-N(1)-)-METHYLTRANSFERASE"/>
    <property type="match status" value="1"/>
</dbReference>
<keyword evidence="11 15" id="KW-0819">tRNA processing</keyword>
<feature type="domain" description="tRNA methyltransferase TRMD/TRM10-type" evidence="18">
    <location>
        <begin position="1"/>
        <end position="222"/>
    </location>
</feature>
<dbReference type="InterPro" id="IPR029028">
    <property type="entry name" value="Alpha/beta_knot_MTases"/>
</dbReference>
<dbReference type="PANTHER" id="PTHR46417">
    <property type="entry name" value="TRNA (GUANINE-N(1)-)-METHYLTRANSFERASE"/>
    <property type="match status" value="1"/>
</dbReference>
<feature type="binding site" evidence="15 16">
    <location>
        <position position="110"/>
    </location>
    <ligand>
        <name>S-adenosyl-L-methionine</name>
        <dbReference type="ChEBI" id="CHEBI:59789"/>
    </ligand>
</feature>
<evidence type="ECO:0000256" key="5">
    <source>
        <dbReference type="ARBA" id="ARBA00012807"/>
    </source>
</evidence>
<evidence type="ECO:0000256" key="11">
    <source>
        <dbReference type="ARBA" id="ARBA00022694"/>
    </source>
</evidence>
<evidence type="ECO:0000256" key="1">
    <source>
        <dbReference type="ARBA" id="ARBA00002634"/>
    </source>
</evidence>
<evidence type="ECO:0000313" key="20">
    <source>
        <dbReference type="Proteomes" id="UP000886891"/>
    </source>
</evidence>
<dbReference type="HAMAP" id="MF_00605">
    <property type="entry name" value="TrmD"/>
    <property type="match status" value="1"/>
</dbReference>
<dbReference type="SUPFAM" id="SSF75217">
    <property type="entry name" value="alpha/beta knot"/>
    <property type="match status" value="1"/>
</dbReference>
<reference evidence="19" key="1">
    <citation type="submission" date="2020-10" db="EMBL/GenBank/DDBJ databases">
        <authorList>
            <person name="Gilroy R."/>
        </authorList>
    </citation>
    <scope>NUCLEOTIDE SEQUENCE</scope>
    <source>
        <strain evidence="19">23406</strain>
    </source>
</reference>
<keyword evidence="9 15" id="KW-0808">Transferase</keyword>
<dbReference type="Proteomes" id="UP000886891">
    <property type="component" value="Unassembled WGS sequence"/>
</dbReference>
<dbReference type="NCBIfam" id="TIGR00088">
    <property type="entry name" value="trmD"/>
    <property type="match status" value="1"/>
</dbReference>
<dbReference type="NCBIfam" id="NF000648">
    <property type="entry name" value="PRK00026.1"/>
    <property type="match status" value="1"/>
</dbReference>
<dbReference type="InterPro" id="IPR023148">
    <property type="entry name" value="tRNA_m1G_MeTrfase_C_sf"/>
</dbReference>
<name>A0A9D1NC95_9FIRM</name>
<dbReference type="Gene3D" id="3.40.1280.10">
    <property type="match status" value="1"/>
</dbReference>
<keyword evidence="10 15" id="KW-0949">S-adenosyl-L-methionine</keyword>
<dbReference type="FunFam" id="3.40.1280.10:FF:000001">
    <property type="entry name" value="tRNA (guanine-N(1)-)-methyltransferase"/>
    <property type="match status" value="1"/>
</dbReference>
<organism evidence="19 20">
    <name type="scientific">Candidatus Stercoripulliclostridium merdipullorum</name>
    <dbReference type="NCBI Taxonomy" id="2840952"/>
    <lineage>
        <taxon>Bacteria</taxon>
        <taxon>Bacillati</taxon>
        <taxon>Bacillota</taxon>
        <taxon>Clostridia</taxon>
        <taxon>Eubacteriales</taxon>
        <taxon>Candidatus Stercoripulliclostridium</taxon>
    </lineage>
</organism>
<dbReference type="GO" id="GO:0002939">
    <property type="term" value="P:tRNA N1-guanine methylation"/>
    <property type="evidence" value="ECO:0007669"/>
    <property type="project" value="TreeGrafter"/>
</dbReference>
<dbReference type="InterPro" id="IPR002649">
    <property type="entry name" value="tRNA_m1G_MeTrfase_TrmD"/>
</dbReference>
<evidence type="ECO:0000313" key="19">
    <source>
        <dbReference type="EMBL" id="HIV00464.1"/>
    </source>
</evidence>
<comment type="caution">
    <text evidence="19">The sequence shown here is derived from an EMBL/GenBank/DDBJ whole genome shotgun (WGS) entry which is preliminary data.</text>
</comment>
<keyword evidence="8 15" id="KW-0489">Methyltransferase</keyword>
<evidence type="ECO:0000256" key="9">
    <source>
        <dbReference type="ARBA" id="ARBA00022679"/>
    </source>
</evidence>
<comment type="similarity">
    <text evidence="3 15 17">Belongs to the RNA methyltransferase TrmD family.</text>
</comment>
<dbReference type="InterPro" id="IPR016009">
    <property type="entry name" value="tRNA_MeTrfase_TRMD/TRM10"/>
</dbReference>
<evidence type="ECO:0000256" key="13">
    <source>
        <dbReference type="ARBA" id="ARBA00033392"/>
    </source>
</evidence>